<feature type="binding site" evidence="6">
    <location>
        <begin position="266"/>
        <end position="269"/>
    </location>
    <ligand>
        <name>GTP</name>
        <dbReference type="ChEBI" id="CHEBI:37565"/>
    </ligand>
</feature>
<dbReference type="Pfam" id="PF12631">
    <property type="entry name" value="MnmE_helical"/>
    <property type="match status" value="1"/>
</dbReference>
<evidence type="ECO:0000313" key="9">
    <source>
        <dbReference type="Proteomes" id="UP001165089"/>
    </source>
</evidence>
<feature type="binding site" evidence="6">
    <location>
        <position position="24"/>
    </location>
    <ligand>
        <name>(6S)-5-formyl-5,6,7,8-tetrahydrofolate</name>
        <dbReference type="ChEBI" id="CHEBI:57457"/>
    </ligand>
</feature>
<dbReference type="Pfam" id="PF01926">
    <property type="entry name" value="MMR_HSR1"/>
    <property type="match status" value="1"/>
</dbReference>
<dbReference type="Pfam" id="PF10396">
    <property type="entry name" value="TrmE_N"/>
    <property type="match status" value="1"/>
</dbReference>
<feature type="binding site" evidence="6">
    <location>
        <begin position="241"/>
        <end position="247"/>
    </location>
    <ligand>
        <name>GTP</name>
        <dbReference type="ChEBI" id="CHEBI:37565"/>
    </ligand>
</feature>
<evidence type="ECO:0000313" key="8">
    <source>
        <dbReference type="EMBL" id="GLH69880.1"/>
    </source>
</evidence>
<evidence type="ECO:0000259" key="7">
    <source>
        <dbReference type="PROSITE" id="PS51709"/>
    </source>
</evidence>
<dbReference type="InterPro" id="IPR006073">
    <property type="entry name" value="GTP-bd"/>
</dbReference>
<evidence type="ECO:0000256" key="6">
    <source>
        <dbReference type="HAMAP-Rule" id="MF_00379"/>
    </source>
</evidence>
<dbReference type="InterPro" id="IPR004520">
    <property type="entry name" value="GTPase_MnmE"/>
</dbReference>
<organism evidence="8 9">
    <name type="scientific">Geothrix rubra</name>
    <dbReference type="NCBI Taxonomy" id="2927977"/>
    <lineage>
        <taxon>Bacteria</taxon>
        <taxon>Pseudomonadati</taxon>
        <taxon>Acidobacteriota</taxon>
        <taxon>Holophagae</taxon>
        <taxon>Holophagales</taxon>
        <taxon>Holophagaceae</taxon>
        <taxon>Geothrix</taxon>
    </lineage>
</organism>
<feature type="domain" description="TrmE-type G" evidence="7">
    <location>
        <begin position="212"/>
        <end position="360"/>
    </location>
</feature>
<keyword evidence="4 6" id="KW-0630">Potassium</keyword>
<comment type="subcellular location">
    <subcellularLocation>
        <location evidence="6">Cytoplasm</location>
    </subcellularLocation>
</comment>
<keyword evidence="6" id="KW-0963">Cytoplasm</keyword>
<keyword evidence="6" id="KW-0378">Hydrolase</keyword>
<accession>A0ABQ5Q545</accession>
<protein>
    <recommendedName>
        <fullName evidence="6">tRNA modification GTPase MnmE</fullName>
        <ecNumber evidence="6">3.6.-.-</ecNumber>
    </recommendedName>
</protein>
<dbReference type="PROSITE" id="PS51709">
    <property type="entry name" value="G_TRME"/>
    <property type="match status" value="1"/>
</dbReference>
<keyword evidence="6" id="KW-0460">Magnesium</keyword>
<feature type="binding site" evidence="6">
    <location>
        <position position="226"/>
    </location>
    <ligand>
        <name>Mg(2+)</name>
        <dbReference type="ChEBI" id="CHEBI:18420"/>
    </ligand>
</feature>
<feature type="binding site" evidence="6">
    <location>
        <position position="222"/>
    </location>
    <ligand>
        <name>K(+)</name>
        <dbReference type="ChEBI" id="CHEBI:29103"/>
    </ligand>
</feature>
<evidence type="ECO:0000256" key="1">
    <source>
        <dbReference type="ARBA" id="ARBA00011043"/>
    </source>
</evidence>
<dbReference type="InterPro" id="IPR005225">
    <property type="entry name" value="Small_GTP-bd"/>
</dbReference>
<feature type="binding site" evidence="6">
    <location>
        <position position="117"/>
    </location>
    <ligand>
        <name>(6S)-5-formyl-5,6,7,8-tetrahydrofolate</name>
        <dbReference type="ChEBI" id="CHEBI:57457"/>
    </ligand>
</feature>
<proteinExistence type="inferred from homology"/>
<dbReference type="RefSeq" id="WP_285724032.1">
    <property type="nucleotide sequence ID" value="NZ_BSDD01000002.1"/>
</dbReference>
<dbReference type="PANTHER" id="PTHR42714">
    <property type="entry name" value="TRNA MODIFICATION GTPASE GTPBP3"/>
    <property type="match status" value="1"/>
</dbReference>
<comment type="cofactor">
    <cofactor evidence="6">
        <name>K(+)</name>
        <dbReference type="ChEBI" id="CHEBI:29103"/>
    </cofactor>
    <text evidence="6">Binds 1 potassium ion per subunit.</text>
</comment>
<keyword evidence="6" id="KW-0479">Metal-binding</keyword>
<feature type="binding site" evidence="6">
    <location>
        <begin position="222"/>
        <end position="227"/>
    </location>
    <ligand>
        <name>GTP</name>
        <dbReference type="ChEBI" id="CHEBI:37565"/>
    </ligand>
</feature>
<comment type="subunit">
    <text evidence="6">Homodimer. Heterotetramer of two MnmE and two MnmG subunits.</text>
</comment>
<feature type="binding site" evidence="6">
    <location>
        <position position="438"/>
    </location>
    <ligand>
        <name>(6S)-5-formyl-5,6,7,8-tetrahydrofolate</name>
        <dbReference type="ChEBI" id="CHEBI:57457"/>
    </ligand>
</feature>
<dbReference type="NCBIfam" id="TIGR00231">
    <property type="entry name" value="small_GTP"/>
    <property type="match status" value="1"/>
</dbReference>
<evidence type="ECO:0000256" key="3">
    <source>
        <dbReference type="ARBA" id="ARBA00022741"/>
    </source>
</evidence>
<dbReference type="CDD" id="cd14858">
    <property type="entry name" value="TrmE_N"/>
    <property type="match status" value="1"/>
</dbReference>
<sequence>MVHDPDPICAPATPLLPSAVAVVRVSGPGLADRLAPLVALPPPRRAAVRTLAWDGFREQALVLFFPAPASYTGEDVAELQVHGNPLLVQRLLAQLGTLGIRLAEPGEFTRRALLNGRQGLLEVEALRDLVGAETDTQIRLAQARAGALPPWILEARATLAPWMARAEAAVDYGEEEDISFDFKNMKRDLAPLRTRFHVEHRRARAASHLRDGLRLALAGRPNAGKSTLFNALAGEDRAIVTEIPGTTRDVLEVRCEWRGLPLRLFDTAGLRDTEDPVERLGVARVRPVLEAADLVLHLVPPGEGTADPALDEALAPFAGKVAVVRTMGDLPGATPAGAVVVSALAGDLDALESLLKERVLGGLAPDACLGALATGRQVALLEELARQVELLLELAPGGPPELPASLLQGAWGLLARLTGEDRAESALDQVFSGFCLGK</sequence>
<keyword evidence="9" id="KW-1185">Reference proteome</keyword>
<comment type="caution">
    <text evidence="8">The sequence shown here is derived from an EMBL/GenBank/DDBJ whole genome shotgun (WGS) entry which is preliminary data.</text>
</comment>
<feature type="binding site" evidence="6">
    <location>
        <position position="247"/>
    </location>
    <ligand>
        <name>Mg(2+)</name>
        <dbReference type="ChEBI" id="CHEBI:18420"/>
    </ligand>
</feature>
<dbReference type="InterPro" id="IPR031168">
    <property type="entry name" value="G_TrmE"/>
</dbReference>
<dbReference type="InterPro" id="IPR025867">
    <property type="entry name" value="MnmE_helical"/>
</dbReference>
<feature type="binding site" evidence="6">
    <location>
        <position position="78"/>
    </location>
    <ligand>
        <name>(6S)-5-formyl-5,6,7,8-tetrahydrofolate</name>
        <dbReference type="ChEBI" id="CHEBI:57457"/>
    </ligand>
</feature>
<dbReference type="EC" id="3.6.-.-" evidence="6"/>
<evidence type="ECO:0000256" key="4">
    <source>
        <dbReference type="ARBA" id="ARBA00022958"/>
    </source>
</evidence>
<dbReference type="Gene3D" id="3.40.50.300">
    <property type="entry name" value="P-loop containing nucleotide triphosphate hydrolases"/>
    <property type="match status" value="1"/>
</dbReference>
<name>A0ABQ5Q545_9BACT</name>
<dbReference type="SUPFAM" id="SSF52540">
    <property type="entry name" value="P-loop containing nucleoside triphosphate hydrolases"/>
    <property type="match status" value="1"/>
</dbReference>
<dbReference type="Proteomes" id="UP001165089">
    <property type="component" value="Unassembled WGS sequence"/>
</dbReference>
<dbReference type="EMBL" id="BSDD01000002">
    <property type="protein sequence ID" value="GLH69880.1"/>
    <property type="molecule type" value="Genomic_DNA"/>
</dbReference>
<comment type="similarity">
    <text evidence="1 6">Belongs to the TRAFAC class TrmE-Era-EngA-EngB-Septin-like GTPase superfamily. TrmE GTPase family.</text>
</comment>
<feature type="binding site" evidence="6">
    <location>
        <position position="241"/>
    </location>
    <ligand>
        <name>K(+)</name>
        <dbReference type="ChEBI" id="CHEBI:29103"/>
    </ligand>
</feature>
<evidence type="ECO:0000256" key="5">
    <source>
        <dbReference type="ARBA" id="ARBA00023134"/>
    </source>
</evidence>
<dbReference type="InterPro" id="IPR027417">
    <property type="entry name" value="P-loop_NTPase"/>
</dbReference>
<gene>
    <name evidence="6 8" type="primary">mnmE</name>
    <name evidence="6" type="synonym">trmE</name>
    <name evidence="8" type="ORF">GETHPA_14130</name>
</gene>
<comment type="caution">
    <text evidence="6">Lacks conserved residue(s) required for the propagation of feature annotation.</text>
</comment>
<evidence type="ECO:0000256" key="2">
    <source>
        <dbReference type="ARBA" id="ARBA00022694"/>
    </source>
</evidence>
<dbReference type="PANTHER" id="PTHR42714:SF2">
    <property type="entry name" value="TRNA MODIFICATION GTPASE GTPBP3, MITOCHONDRIAL"/>
    <property type="match status" value="1"/>
</dbReference>
<dbReference type="InterPro" id="IPR027266">
    <property type="entry name" value="TrmE/GcvT-like"/>
</dbReference>
<feature type="binding site" evidence="6">
    <location>
        <position position="243"/>
    </location>
    <ligand>
        <name>K(+)</name>
        <dbReference type="ChEBI" id="CHEBI:29103"/>
    </ligand>
</feature>
<dbReference type="Gene3D" id="1.20.120.430">
    <property type="entry name" value="tRNA modification GTPase MnmE domain 2"/>
    <property type="match status" value="1"/>
</dbReference>
<keyword evidence="2 6" id="KW-0819">tRNA processing</keyword>
<dbReference type="CDD" id="cd04164">
    <property type="entry name" value="trmE"/>
    <property type="match status" value="1"/>
</dbReference>
<reference evidence="8 9" key="1">
    <citation type="journal article" date="2023" name="Antonie Van Leeuwenhoek">
        <title>Mesoterricola silvestris gen. nov., sp. nov., Mesoterricola sediminis sp. nov., Geothrix oryzae sp. nov., Geothrix edaphica sp. nov., Geothrix rubra sp. nov., and Geothrix limicola sp. nov., six novel members of Acidobacteriota isolated from soils.</title>
        <authorList>
            <person name="Itoh H."/>
            <person name="Sugisawa Y."/>
            <person name="Mise K."/>
            <person name="Xu Z."/>
            <person name="Kuniyasu M."/>
            <person name="Ushijima N."/>
            <person name="Kawano K."/>
            <person name="Kobayashi E."/>
            <person name="Shiratori Y."/>
            <person name="Masuda Y."/>
            <person name="Senoo K."/>
        </authorList>
    </citation>
    <scope>NUCLEOTIDE SEQUENCE [LARGE SCALE GENOMIC DNA]</scope>
    <source>
        <strain evidence="8 9">Red803</strain>
    </source>
</reference>
<dbReference type="InterPro" id="IPR027368">
    <property type="entry name" value="MnmE_dom2"/>
</dbReference>
<dbReference type="InterPro" id="IPR018948">
    <property type="entry name" value="GTP-bd_TrmE_N"/>
</dbReference>
<comment type="function">
    <text evidence="6">Exhibits a very high intrinsic GTPase hydrolysis rate. Involved in the addition of a carboxymethylaminomethyl (cmnm) group at the wobble position (U34) of certain tRNAs, forming tRNA-cmnm(5)s(2)U34.</text>
</comment>
<keyword evidence="5 6" id="KW-0342">GTP-binding</keyword>
<keyword evidence="3 6" id="KW-0547">Nucleotide-binding</keyword>
<dbReference type="Gene3D" id="3.30.1360.120">
    <property type="entry name" value="Probable tRNA modification gtpase trme, domain 1"/>
    <property type="match status" value="1"/>
</dbReference>
<dbReference type="HAMAP" id="MF_00379">
    <property type="entry name" value="GTPase_MnmE"/>
    <property type="match status" value="1"/>
</dbReference>
<feature type="binding site" evidence="6">
    <location>
        <position position="246"/>
    </location>
    <ligand>
        <name>K(+)</name>
        <dbReference type="ChEBI" id="CHEBI:29103"/>
    </ligand>
</feature>